<evidence type="ECO:0000313" key="4">
    <source>
        <dbReference type="Proteomes" id="UP000032233"/>
    </source>
</evidence>
<dbReference type="InterPro" id="IPR056778">
    <property type="entry name" value="UPF0261_C"/>
</dbReference>
<feature type="domain" description="UPF0261" evidence="1">
    <location>
        <begin position="4"/>
        <end position="178"/>
    </location>
</feature>
<dbReference type="STRING" id="1429043.X474_18150"/>
<dbReference type="CDD" id="cd15488">
    <property type="entry name" value="Tm-1-like"/>
    <property type="match status" value="1"/>
</dbReference>
<dbReference type="Pfam" id="PF06792">
    <property type="entry name" value="UPF0261"/>
    <property type="match status" value="1"/>
</dbReference>
<dbReference type="PANTHER" id="PTHR31862">
    <property type="entry name" value="UPF0261 DOMAIN PROTEIN (AFU_ORTHOLOGUE AFUA_1G10120)"/>
    <property type="match status" value="1"/>
</dbReference>
<name>A0A0D2JA29_9BACT</name>
<evidence type="ECO:0000313" key="3">
    <source>
        <dbReference type="EMBL" id="KIX12526.1"/>
    </source>
</evidence>
<evidence type="ECO:0000259" key="2">
    <source>
        <dbReference type="Pfam" id="PF23189"/>
    </source>
</evidence>
<protein>
    <submittedName>
        <fullName evidence="3">Uncharacterized protein</fullName>
    </submittedName>
</protein>
<keyword evidence="4" id="KW-1185">Reference proteome</keyword>
<gene>
    <name evidence="3" type="ORF">X474_18150</name>
</gene>
<dbReference type="Pfam" id="PF23189">
    <property type="entry name" value="UPF0261_C"/>
    <property type="match status" value="1"/>
</dbReference>
<dbReference type="PANTHER" id="PTHR31862:SF1">
    <property type="entry name" value="UPF0261 DOMAIN PROTEIN (AFU_ORTHOLOGUE AFUA_1G10120)"/>
    <property type="match status" value="1"/>
</dbReference>
<dbReference type="InterPro" id="IPR008322">
    <property type="entry name" value="UPF0261"/>
</dbReference>
<accession>A0A0D2JA29</accession>
<evidence type="ECO:0000259" key="1">
    <source>
        <dbReference type="Pfam" id="PF06792"/>
    </source>
</evidence>
<dbReference type="RefSeq" id="WP_044350413.1">
    <property type="nucleotide sequence ID" value="NZ_AZAC01000029.1"/>
</dbReference>
<comment type="caution">
    <text evidence="3">The sequence shown here is derived from an EMBL/GenBank/DDBJ whole genome shotgun (WGS) entry which is preliminary data.</text>
</comment>
<dbReference type="PIRSF" id="PIRSF033271">
    <property type="entry name" value="UCP033271"/>
    <property type="match status" value="1"/>
</dbReference>
<dbReference type="AlphaFoldDB" id="A0A0D2JA29"/>
<dbReference type="InParanoid" id="A0A0D2JA29"/>
<sequence length="415" mass="44985">MESQVLLISTLDTKASETFYLKEQMEKGGLEVWVMDLSMGAASTHTCRVPARQVALAGGWDIDSIRESRERAKITAVMTKGAVKIARDMFFQGRLRAVVGLGGSTGSLMAGEVMHGLPFGLGKLLVSSTAALPGMATRYIGTADLMLLHTVVEIAGLSPLLRSVLDRAAQTAVGLARAPLLDPGKTMQNGERLLAMSMFGPCEKCAQRARLGLEKAGWQVIGYSAAGVCDRAMEKMIGQGYFKGVLDIASGGVGEEIMGGMRAAGPERLETAGRMGLPQVIAPSGVNLMSPRKSRYKPDYYKRRKYDLDKHRTFLRLTPAELVKVAGEFARKLNQAKGPVTFLIPTRGWASFDCQGQSVHAPLEDSLFTKELKKKTKDHVEVREVDANLEDPLFSDELVKAMLFLLPDAQGEAHG</sequence>
<proteinExistence type="predicted"/>
<dbReference type="Gene3D" id="3.40.50.12020">
    <property type="entry name" value="Uncharacterised protein family UPF0261, NN domain"/>
    <property type="match status" value="1"/>
</dbReference>
<dbReference type="Gene3D" id="3.40.50.12030">
    <property type="entry name" value="Uncharacterised protein family UPF0261, NC domain"/>
    <property type="match status" value="1"/>
</dbReference>
<dbReference type="OrthoDB" id="9776369at2"/>
<dbReference type="Proteomes" id="UP000032233">
    <property type="component" value="Unassembled WGS sequence"/>
</dbReference>
<dbReference type="InterPro" id="IPR044122">
    <property type="entry name" value="UPF0261_N"/>
</dbReference>
<organism evidence="3 4">
    <name type="scientific">Dethiosulfatarculus sandiegensis</name>
    <dbReference type="NCBI Taxonomy" id="1429043"/>
    <lineage>
        <taxon>Bacteria</taxon>
        <taxon>Pseudomonadati</taxon>
        <taxon>Thermodesulfobacteriota</taxon>
        <taxon>Desulfarculia</taxon>
        <taxon>Desulfarculales</taxon>
        <taxon>Desulfarculaceae</taxon>
        <taxon>Dethiosulfatarculus</taxon>
    </lineage>
</organism>
<dbReference type="InterPro" id="IPR051353">
    <property type="entry name" value="Tobamovirus_resist_UPF0261"/>
</dbReference>
<feature type="domain" description="UPF0261" evidence="2">
    <location>
        <begin position="193"/>
        <end position="403"/>
    </location>
</feature>
<reference evidence="3 4" key="1">
    <citation type="submission" date="2013-11" db="EMBL/GenBank/DDBJ databases">
        <title>Metagenomic analysis of a methanogenic consortium involved in long chain n-alkane degradation.</title>
        <authorList>
            <person name="Davidova I.A."/>
            <person name="Callaghan A.V."/>
            <person name="Wawrik B."/>
            <person name="Pruitt S."/>
            <person name="Marks C."/>
            <person name="Duncan K.E."/>
            <person name="Suflita J.M."/>
        </authorList>
    </citation>
    <scope>NUCLEOTIDE SEQUENCE [LARGE SCALE GENOMIC DNA]</scope>
    <source>
        <strain evidence="3 4">SPR</strain>
    </source>
</reference>
<dbReference type="EMBL" id="AZAC01000029">
    <property type="protein sequence ID" value="KIX12526.1"/>
    <property type="molecule type" value="Genomic_DNA"/>
</dbReference>